<evidence type="ECO:0000259" key="1">
    <source>
        <dbReference type="Pfam" id="PF17885"/>
    </source>
</evidence>
<organism evidence="2 3">
    <name type="scientific">Streptomyces luteosporeus</name>
    <dbReference type="NCBI Taxonomy" id="173856"/>
    <lineage>
        <taxon>Bacteria</taxon>
        <taxon>Bacillati</taxon>
        <taxon>Actinomycetota</taxon>
        <taxon>Actinomycetes</taxon>
        <taxon>Kitasatosporales</taxon>
        <taxon>Streptomycetaceae</taxon>
        <taxon>Streptomyces</taxon>
    </lineage>
</organism>
<dbReference type="InterPro" id="IPR041654">
    <property type="entry name" value="StyA_sbd"/>
</dbReference>
<comment type="caution">
    <text evidence="2">The sequence shown here is derived from an EMBL/GenBank/DDBJ whole genome shotgun (WGS) entry which is preliminary data.</text>
</comment>
<proteinExistence type="predicted"/>
<reference evidence="3" key="1">
    <citation type="journal article" date="2019" name="Int. J. Syst. Evol. Microbiol.">
        <title>The Global Catalogue of Microorganisms (GCM) 10K type strain sequencing project: providing services to taxonomists for standard genome sequencing and annotation.</title>
        <authorList>
            <consortium name="The Broad Institute Genomics Platform"/>
            <consortium name="The Broad Institute Genome Sequencing Center for Infectious Disease"/>
            <person name="Wu L."/>
            <person name="Ma J."/>
        </authorList>
    </citation>
    <scope>NUCLEOTIDE SEQUENCE [LARGE SCALE GENOMIC DNA]</scope>
    <source>
        <strain evidence="3">JCM 4542</strain>
    </source>
</reference>
<evidence type="ECO:0000313" key="3">
    <source>
        <dbReference type="Proteomes" id="UP001500886"/>
    </source>
</evidence>
<dbReference type="SUPFAM" id="SSF51905">
    <property type="entry name" value="FAD/NAD(P)-binding domain"/>
    <property type="match status" value="1"/>
</dbReference>
<dbReference type="Pfam" id="PF17885">
    <property type="entry name" value="Smoa_sbd"/>
    <property type="match status" value="1"/>
</dbReference>
<evidence type="ECO:0000313" key="2">
    <source>
        <dbReference type="EMBL" id="GAA2713383.1"/>
    </source>
</evidence>
<dbReference type="Gene3D" id="3.50.50.60">
    <property type="entry name" value="FAD/NAD(P)-binding domain"/>
    <property type="match status" value="2"/>
</dbReference>
<accession>A0ABP6G3E9</accession>
<dbReference type="EMBL" id="BAAASL010000006">
    <property type="protein sequence ID" value="GAA2713383.1"/>
    <property type="molecule type" value="Genomic_DNA"/>
</dbReference>
<sequence length="421" mass="45010">MRRIAIVGAGQAGLQLALGLQAAGGYEVTVVAARTPEQIRGGRVLSTQLMYGPALALERRLGLNLWDGQAPPIEGIQLNPTDPPGTRCPGRSVTARLESPAQSVDQRVKTARWLELFAERGGRVEYRQVAGEDLAALAAAHELTVLATGHGPLAEVFGRDERHSPYAHPQRVLACLYLHGVRPDAGLPPSFLRMYAFPGAGEFFVLPALTGSGPCRILLWEGNPGGPFDCWGNVSGPGEALERSLHLLRSYAPWEYELCAGAEPTDAGALLAGSLTPVVRHPVAEVAPGSHVLGMADAVVLNDPLSGQGSNNAARCADRYLQSVLERGERPFDRAWMHETFAAWWEHARHASAFTNMLLDAPLPPHVQQIITAAAMHPALAHRYVNGFADPADFQEWLMDADRAEACLAAVAGGGTPQPLG</sequence>
<dbReference type="Proteomes" id="UP001500886">
    <property type="component" value="Unassembled WGS sequence"/>
</dbReference>
<dbReference type="InterPro" id="IPR036188">
    <property type="entry name" value="FAD/NAD-bd_sf"/>
</dbReference>
<dbReference type="Gene3D" id="3.30.9.40">
    <property type="match status" value="1"/>
</dbReference>
<protein>
    <submittedName>
        <fullName evidence="2">Alanine-phosphoribitol ligase</fullName>
    </submittedName>
</protein>
<feature type="domain" description="Styrene monooxygenase StyA putative substrate binding" evidence="1">
    <location>
        <begin position="149"/>
        <end position="257"/>
    </location>
</feature>
<keyword evidence="2" id="KW-0436">Ligase</keyword>
<name>A0ABP6G3E9_9ACTN</name>
<dbReference type="RefSeq" id="WP_344434417.1">
    <property type="nucleotide sequence ID" value="NZ_BAAASL010000006.1"/>
</dbReference>
<dbReference type="GO" id="GO:0016874">
    <property type="term" value="F:ligase activity"/>
    <property type="evidence" value="ECO:0007669"/>
    <property type="project" value="UniProtKB-KW"/>
</dbReference>
<gene>
    <name evidence="2" type="ORF">GCM10010315_18840</name>
</gene>
<keyword evidence="3" id="KW-1185">Reference proteome</keyword>